<dbReference type="SUPFAM" id="SSF53448">
    <property type="entry name" value="Nucleotide-diphospho-sugar transferases"/>
    <property type="match status" value="1"/>
</dbReference>
<dbReference type="InterPro" id="IPR050834">
    <property type="entry name" value="Glycosyltransf_2"/>
</dbReference>
<sequence>MSLPAITVIIPCYKAAATLRRAVESALHGAPNTLQLLLVDDGSPDETGALCDALAAGDPRITALHRPNGGAAAARNTGLAAMQGDWVLFLDADDELLPGLWAALPDALARCPGLVLFGMERTSGPVPCPLAPGAYARLTDLGDALGPLLFETGYLAAPYPKLFSAAVIRAAGLRFDETLAVNEDVRFNLDFLHFSHISPAICCLPGVYYRQHDEIAGSLSRSLRADLLDAEAGNRPALARLLAGAGWPPAGREALLRQSRVQAALNQYDLLTGRPGRMPLSARRALFRRIFADAEARATLLGRLRTDPHRLAALPYRFCLGLRLPGVLAGYTACKNRLLAALRRG</sequence>
<dbReference type="Pfam" id="PF00535">
    <property type="entry name" value="Glycos_transf_2"/>
    <property type="match status" value="1"/>
</dbReference>
<dbReference type="PANTHER" id="PTHR43685">
    <property type="entry name" value="GLYCOSYLTRANSFERASE"/>
    <property type="match status" value="1"/>
</dbReference>
<accession>A0A9D2S3W2</accession>
<dbReference type="Proteomes" id="UP000886803">
    <property type="component" value="Unassembled WGS sequence"/>
</dbReference>
<reference evidence="2" key="1">
    <citation type="journal article" date="2021" name="PeerJ">
        <title>Extensive microbial diversity within the chicken gut microbiome revealed by metagenomics and culture.</title>
        <authorList>
            <person name="Gilroy R."/>
            <person name="Ravi A."/>
            <person name="Getino M."/>
            <person name="Pursley I."/>
            <person name="Horton D.L."/>
            <person name="Alikhan N.F."/>
            <person name="Baker D."/>
            <person name="Gharbi K."/>
            <person name="Hall N."/>
            <person name="Watson M."/>
            <person name="Adriaenssens E.M."/>
            <person name="Foster-Nyarko E."/>
            <person name="Jarju S."/>
            <person name="Secka A."/>
            <person name="Antonio M."/>
            <person name="Oren A."/>
            <person name="Chaudhuri R.R."/>
            <person name="La Ragione R."/>
            <person name="Hildebrand F."/>
            <person name="Pallen M.J."/>
        </authorList>
    </citation>
    <scope>NUCLEOTIDE SEQUENCE</scope>
    <source>
        <strain evidence="2">ChiBcec8-13705</strain>
    </source>
</reference>
<dbReference type="AlphaFoldDB" id="A0A9D2S3W2"/>
<feature type="domain" description="Glycosyltransferase 2-like" evidence="1">
    <location>
        <begin position="7"/>
        <end position="112"/>
    </location>
</feature>
<gene>
    <name evidence="2" type="ORF">H9945_07990</name>
</gene>
<proteinExistence type="predicted"/>
<dbReference type="Gene3D" id="3.90.550.10">
    <property type="entry name" value="Spore Coat Polysaccharide Biosynthesis Protein SpsA, Chain A"/>
    <property type="match status" value="1"/>
</dbReference>
<comment type="caution">
    <text evidence="2">The sequence shown here is derived from an EMBL/GenBank/DDBJ whole genome shotgun (WGS) entry which is preliminary data.</text>
</comment>
<name>A0A9D2S3W2_9FIRM</name>
<evidence type="ECO:0000313" key="3">
    <source>
        <dbReference type="Proteomes" id="UP000886803"/>
    </source>
</evidence>
<dbReference type="PANTHER" id="PTHR43685:SF2">
    <property type="entry name" value="GLYCOSYLTRANSFERASE 2-LIKE DOMAIN-CONTAINING PROTEIN"/>
    <property type="match status" value="1"/>
</dbReference>
<evidence type="ECO:0000313" key="2">
    <source>
        <dbReference type="EMBL" id="HJB42424.1"/>
    </source>
</evidence>
<protein>
    <submittedName>
        <fullName evidence="2">Glycosyltransferase</fullName>
    </submittedName>
</protein>
<dbReference type="EMBL" id="DWYG01000134">
    <property type="protein sequence ID" value="HJB42424.1"/>
    <property type="molecule type" value="Genomic_DNA"/>
</dbReference>
<dbReference type="CDD" id="cd00761">
    <property type="entry name" value="Glyco_tranf_GTA_type"/>
    <property type="match status" value="1"/>
</dbReference>
<organism evidence="2 3">
    <name type="scientific">Candidatus Gemmiger avicola</name>
    <dbReference type="NCBI Taxonomy" id="2838605"/>
    <lineage>
        <taxon>Bacteria</taxon>
        <taxon>Bacillati</taxon>
        <taxon>Bacillota</taxon>
        <taxon>Clostridia</taxon>
        <taxon>Eubacteriales</taxon>
        <taxon>Gemmiger</taxon>
    </lineage>
</organism>
<reference evidence="2" key="2">
    <citation type="submission" date="2021-04" db="EMBL/GenBank/DDBJ databases">
        <authorList>
            <person name="Gilroy R."/>
        </authorList>
    </citation>
    <scope>NUCLEOTIDE SEQUENCE</scope>
    <source>
        <strain evidence="2">ChiBcec8-13705</strain>
    </source>
</reference>
<evidence type="ECO:0000259" key="1">
    <source>
        <dbReference type="Pfam" id="PF00535"/>
    </source>
</evidence>
<dbReference type="InterPro" id="IPR001173">
    <property type="entry name" value="Glyco_trans_2-like"/>
</dbReference>
<dbReference type="InterPro" id="IPR029044">
    <property type="entry name" value="Nucleotide-diphossugar_trans"/>
</dbReference>